<proteinExistence type="predicted"/>
<dbReference type="InterPro" id="IPR017946">
    <property type="entry name" value="PLC-like_Pdiesterase_TIM-brl"/>
</dbReference>
<protein>
    <submittedName>
        <fullName evidence="2">Glycerophosphodiester phosphodiesterase</fullName>
    </submittedName>
</protein>
<dbReference type="PROSITE" id="PS51704">
    <property type="entry name" value="GP_PDE"/>
    <property type="match status" value="1"/>
</dbReference>
<dbReference type="GO" id="GO:0008081">
    <property type="term" value="F:phosphoric diester hydrolase activity"/>
    <property type="evidence" value="ECO:0007669"/>
    <property type="project" value="InterPro"/>
</dbReference>
<dbReference type="PANTHER" id="PTHR46211">
    <property type="entry name" value="GLYCEROPHOSPHORYL DIESTER PHOSPHODIESTERASE"/>
    <property type="match status" value="1"/>
</dbReference>
<dbReference type="OrthoDB" id="384721at2"/>
<dbReference type="PANTHER" id="PTHR46211:SF14">
    <property type="entry name" value="GLYCEROPHOSPHODIESTER PHOSPHODIESTERASE"/>
    <property type="match status" value="1"/>
</dbReference>
<keyword evidence="3" id="KW-1185">Reference proteome</keyword>
<evidence type="ECO:0000313" key="3">
    <source>
        <dbReference type="Proteomes" id="UP000002945"/>
    </source>
</evidence>
<dbReference type="STRING" id="391587.KAOT1_11597"/>
<name>A9DI87_9FLAO</name>
<gene>
    <name evidence="2" type="ORF">KAOT1_11597</name>
</gene>
<comment type="caution">
    <text evidence="2">The sequence shown here is derived from an EMBL/GenBank/DDBJ whole genome shotgun (WGS) entry which is preliminary data.</text>
</comment>
<dbReference type="Gene3D" id="3.20.20.190">
    <property type="entry name" value="Phosphatidylinositol (PI) phosphodiesterase"/>
    <property type="match status" value="1"/>
</dbReference>
<organism evidence="2 3">
    <name type="scientific">Kordia algicida OT-1</name>
    <dbReference type="NCBI Taxonomy" id="391587"/>
    <lineage>
        <taxon>Bacteria</taxon>
        <taxon>Pseudomonadati</taxon>
        <taxon>Bacteroidota</taxon>
        <taxon>Flavobacteriia</taxon>
        <taxon>Flavobacteriales</taxon>
        <taxon>Flavobacteriaceae</taxon>
        <taxon>Kordia</taxon>
    </lineage>
</organism>
<dbReference type="eggNOG" id="COG0584">
    <property type="taxonomic scope" value="Bacteria"/>
</dbReference>
<feature type="domain" description="GP-PDE" evidence="1">
    <location>
        <begin position="14"/>
        <end position="277"/>
    </location>
</feature>
<dbReference type="InterPro" id="IPR030395">
    <property type="entry name" value="GP_PDE_dom"/>
</dbReference>
<dbReference type="EMBL" id="ABIB01000001">
    <property type="protein sequence ID" value="EDP97855.1"/>
    <property type="molecule type" value="Genomic_DNA"/>
</dbReference>
<dbReference type="HOGENOM" id="CLU_030006_3_1_10"/>
<dbReference type="GO" id="GO:0006629">
    <property type="term" value="P:lipid metabolic process"/>
    <property type="evidence" value="ECO:0007669"/>
    <property type="project" value="InterPro"/>
</dbReference>
<dbReference type="Pfam" id="PF03009">
    <property type="entry name" value="GDPD"/>
    <property type="match status" value="1"/>
</dbReference>
<evidence type="ECO:0000313" key="2">
    <source>
        <dbReference type="EMBL" id="EDP97855.1"/>
    </source>
</evidence>
<dbReference type="SUPFAM" id="SSF51695">
    <property type="entry name" value="PLC-like phosphodiesterases"/>
    <property type="match status" value="1"/>
</dbReference>
<dbReference type="Proteomes" id="UP000002945">
    <property type="component" value="Unassembled WGS sequence"/>
</dbReference>
<accession>A9DI87</accession>
<dbReference type="AlphaFoldDB" id="A9DI87"/>
<sequence length="277" mass="32006">MSCKNQSQTSVKTTSIQGHRGCRGLFPENSMMGFEKAIELNVNALELDVVVSKDHQVVVSHEPFMNHEIALDLQGSPISEADEKKYNLYQMSYDSIRQYDCGSKKHPRFPNQKKIKVVKPLLTDVIQMSEQKTNSTINYNIEIKRKPSYDDVFAPKVAVFVRLVLEVIHKYDLGNRVNLQAFDLETLEEIKKQAPNMKLALLVDENESIDKKLKQLSFTPEIISPYYKLLTRKNVRDYQKNNFQVIPWTVNKEADILQLINWNVDAIITDYPDIRAK</sequence>
<reference evidence="2 3" key="1">
    <citation type="journal article" date="2011" name="J. Bacteriol.">
        <title>Genome sequence of the algicidal bacterium Kordia algicida OT-1.</title>
        <authorList>
            <person name="Lee H.S."/>
            <person name="Kang S.G."/>
            <person name="Kwon K.K."/>
            <person name="Lee J.H."/>
            <person name="Kim S.J."/>
        </authorList>
    </citation>
    <scope>NUCLEOTIDE SEQUENCE [LARGE SCALE GENOMIC DNA]</scope>
    <source>
        <strain evidence="2 3">OT-1</strain>
    </source>
</reference>
<dbReference type="RefSeq" id="WP_007094869.1">
    <property type="nucleotide sequence ID" value="NZ_CP142125.1"/>
</dbReference>
<evidence type="ECO:0000259" key="1">
    <source>
        <dbReference type="PROSITE" id="PS51704"/>
    </source>
</evidence>